<protein>
    <submittedName>
        <fullName evidence="6">FG-GAP repeat protein</fullName>
    </submittedName>
</protein>
<evidence type="ECO:0000256" key="1">
    <source>
        <dbReference type="ARBA" id="ARBA00022729"/>
    </source>
</evidence>
<dbReference type="Gene3D" id="2.130.10.130">
    <property type="entry name" value="Integrin alpha, N-terminal"/>
    <property type="match status" value="3"/>
</dbReference>
<dbReference type="PANTHER" id="PTHR23221:SF7">
    <property type="entry name" value="PHOSPHATIDYLINOSITOL-GLYCAN-SPECIFIC PHOSPHOLIPASE D"/>
    <property type="match status" value="1"/>
</dbReference>
<dbReference type="SUPFAM" id="SSF69318">
    <property type="entry name" value="Integrin alpha N-terminal domain"/>
    <property type="match status" value="2"/>
</dbReference>
<evidence type="ECO:0000256" key="3">
    <source>
        <dbReference type="ARBA" id="ARBA00022801"/>
    </source>
</evidence>
<keyword evidence="2" id="KW-0677">Repeat</keyword>
<feature type="signal peptide" evidence="5">
    <location>
        <begin position="1"/>
        <end position="26"/>
    </location>
</feature>
<organism evidence="6 7">
    <name type="scientific">Myceligenerans pegani</name>
    <dbReference type="NCBI Taxonomy" id="2776917"/>
    <lineage>
        <taxon>Bacteria</taxon>
        <taxon>Bacillati</taxon>
        <taxon>Actinomycetota</taxon>
        <taxon>Actinomycetes</taxon>
        <taxon>Micrococcales</taxon>
        <taxon>Promicromonosporaceae</taxon>
        <taxon>Myceligenerans</taxon>
    </lineage>
</organism>
<dbReference type="Pfam" id="PF01839">
    <property type="entry name" value="FG-GAP"/>
    <property type="match status" value="4"/>
</dbReference>
<evidence type="ECO:0000313" key="7">
    <source>
        <dbReference type="Proteomes" id="UP000625527"/>
    </source>
</evidence>
<gene>
    <name evidence="6" type="ORF">IHE71_18450</name>
</gene>
<dbReference type="EMBL" id="JADAQT010000105">
    <property type="protein sequence ID" value="MBE1877672.1"/>
    <property type="molecule type" value="Genomic_DNA"/>
</dbReference>
<sequence length="543" mass="55469">MAPYRLLSSVLAATLALVVLPVPAGAAADPPDPDETVCDFDDDGHNDLAVGVPGEDNRGAVNIEYHDGYFPHVPAIIHPPGDVEGGSDFGAALSCGDFDHDGVADLAVGAPQARPGGRVYIYWGDTQRPLRSYVWFSQNNSHVPGTASSGEWFGFSLAAGDFNADGRDDLAVGIPRDSDPEKQAGSVAVVYGSAAGWLNGPLGPVSLLTGGYKENPLENSHQLFGWSLAAAPLVAGGGDDLAVGAPATSVPGDGFNCTWECILYAGRVYVFRSQVDSLLSYQMLEASDFAAPAGQQFARFGTSLAAGDFDGSGGSAGLAIGAPDHDVPGASYAGLVYVARGSGAGPVPEYDGVLEQSDAGGAVETGDRFGTALAAGDLDVDGIDDLAVGVPGEDVKVGSSDAVDAGAVFVVYGSSSSSSYWQSHRVLVQGTYGLAGSPETHDYFGGALAVLPLLAYDDLVIGAPGEEGPSGVQPDTDHAGHVMIAIGYPDQGPVSDPELSLNQDTGAPYHVADQREVVSSDAPVGASVTFVGAGEWFGWSMGQ</sequence>
<dbReference type="PROSITE" id="PS51470">
    <property type="entry name" value="FG_GAP"/>
    <property type="match status" value="4"/>
</dbReference>
<evidence type="ECO:0000256" key="5">
    <source>
        <dbReference type="SAM" id="SignalP"/>
    </source>
</evidence>
<evidence type="ECO:0000256" key="2">
    <source>
        <dbReference type="ARBA" id="ARBA00022737"/>
    </source>
</evidence>
<dbReference type="InterPro" id="IPR013517">
    <property type="entry name" value="FG-GAP"/>
</dbReference>
<keyword evidence="7" id="KW-1185">Reference proteome</keyword>
<keyword evidence="1 5" id="KW-0732">Signal</keyword>
<name>A0ABR9N3T9_9MICO</name>
<feature type="chain" id="PRO_5047524823" evidence="5">
    <location>
        <begin position="27"/>
        <end position="543"/>
    </location>
</feature>
<dbReference type="Proteomes" id="UP000625527">
    <property type="component" value="Unassembled WGS sequence"/>
</dbReference>
<dbReference type="InterPro" id="IPR028994">
    <property type="entry name" value="Integrin_alpha_N"/>
</dbReference>
<dbReference type="PRINTS" id="PR01185">
    <property type="entry name" value="INTEGRINA"/>
</dbReference>
<dbReference type="InterPro" id="IPR000413">
    <property type="entry name" value="Integrin_alpha"/>
</dbReference>
<comment type="caution">
    <text evidence="6">The sequence shown here is derived from an EMBL/GenBank/DDBJ whole genome shotgun (WGS) entry which is preliminary data.</text>
</comment>
<dbReference type="InterPro" id="IPR013519">
    <property type="entry name" value="Int_alpha_beta-p"/>
</dbReference>
<proteinExistence type="predicted"/>
<dbReference type="RefSeq" id="WP_192864229.1">
    <property type="nucleotide sequence ID" value="NZ_JADAQT010000105.1"/>
</dbReference>
<reference evidence="6 7" key="1">
    <citation type="submission" date="2020-10" db="EMBL/GenBank/DDBJ databases">
        <title>Myceligenerans pegani sp. nov., an endophytic actinomycete isolated from Peganum harmala L. in Xinjiang, China.</title>
        <authorList>
            <person name="Xin L."/>
        </authorList>
    </citation>
    <scope>NUCLEOTIDE SEQUENCE [LARGE SCALE GENOMIC DNA]</scope>
    <source>
        <strain evidence="6 7">TRM65318</strain>
    </source>
</reference>
<dbReference type="SMART" id="SM00191">
    <property type="entry name" value="Int_alpha"/>
    <property type="match status" value="6"/>
</dbReference>
<evidence type="ECO:0000313" key="6">
    <source>
        <dbReference type="EMBL" id="MBE1877672.1"/>
    </source>
</evidence>
<dbReference type="PANTHER" id="PTHR23221">
    <property type="entry name" value="GLYCOSYLPHOSPHATIDYLINOSITOL PHOSPHOLIPASE D"/>
    <property type="match status" value="1"/>
</dbReference>
<keyword evidence="3" id="KW-0378">Hydrolase</keyword>
<accession>A0ABR9N3T9</accession>
<keyword evidence="4" id="KW-0325">Glycoprotein</keyword>
<evidence type="ECO:0000256" key="4">
    <source>
        <dbReference type="ARBA" id="ARBA00023180"/>
    </source>
</evidence>